<protein>
    <recommendedName>
        <fullName evidence="3">Aminoglycoside phosphotransferase domain-containing protein</fullName>
    </recommendedName>
</protein>
<dbReference type="RefSeq" id="WP_181612353.1">
    <property type="nucleotide sequence ID" value="NZ_BAABAM010000005.1"/>
</dbReference>
<dbReference type="SUPFAM" id="SSF56112">
    <property type="entry name" value="Protein kinase-like (PK-like)"/>
    <property type="match status" value="1"/>
</dbReference>
<organism evidence="1 2">
    <name type="scientific">Nonomuraea soli</name>
    <dbReference type="NCBI Taxonomy" id="1032476"/>
    <lineage>
        <taxon>Bacteria</taxon>
        <taxon>Bacillati</taxon>
        <taxon>Actinomycetota</taxon>
        <taxon>Actinomycetes</taxon>
        <taxon>Streptosporangiales</taxon>
        <taxon>Streptosporangiaceae</taxon>
        <taxon>Nonomuraea</taxon>
    </lineage>
</organism>
<gene>
    <name evidence="1" type="ORF">HNR30_004912</name>
</gene>
<evidence type="ECO:0000313" key="1">
    <source>
        <dbReference type="EMBL" id="MBA2893551.1"/>
    </source>
</evidence>
<evidence type="ECO:0008006" key="3">
    <source>
        <dbReference type="Google" id="ProtNLM"/>
    </source>
</evidence>
<name>A0A7W0CLZ4_9ACTN</name>
<comment type="caution">
    <text evidence="1">The sequence shown here is derived from an EMBL/GenBank/DDBJ whole genome shotgun (WGS) entry which is preliminary data.</text>
</comment>
<proteinExistence type="predicted"/>
<sequence length="343" mass="37987">MSLRDVVRVCVGDPGAEIAGHHRESLPFAALSTRELLRFSGVTAGGRPWSVMSKTIESMKHAPLLRQIPVEERERAVAHYPWRADADLYLDPPPLPPGLRLPEIYLIEDLGDDRLRIWMEDVEQASDGWDLPRYRRAARLLAELAALSPAGEADLGMRYYLSGPVENACLPALRDPGFWRHPLVASAVDPLLHADLLALADRIPDLLALSERLPHFRAHGDACPQNLLVPSDGSAEFVAIDWSWPYATVIGFDLGQLLVGQANDGLVDPAELPAIHEAILDSYSAIFPDKEVYEGYVASLVLRSAWMALPLDRLGEPPTPELHEFFRRRAGLARFIVDLGRGL</sequence>
<dbReference type="Proteomes" id="UP000530928">
    <property type="component" value="Unassembled WGS sequence"/>
</dbReference>
<dbReference type="EMBL" id="JACDUR010000005">
    <property type="protein sequence ID" value="MBA2893551.1"/>
    <property type="molecule type" value="Genomic_DNA"/>
</dbReference>
<accession>A0A7W0CLZ4</accession>
<dbReference type="InterPro" id="IPR011009">
    <property type="entry name" value="Kinase-like_dom_sf"/>
</dbReference>
<reference evidence="1 2" key="1">
    <citation type="submission" date="2020-07" db="EMBL/GenBank/DDBJ databases">
        <title>Genomic Encyclopedia of Type Strains, Phase IV (KMG-IV): sequencing the most valuable type-strain genomes for metagenomic binning, comparative biology and taxonomic classification.</title>
        <authorList>
            <person name="Goeker M."/>
        </authorList>
    </citation>
    <scope>NUCLEOTIDE SEQUENCE [LARGE SCALE GENOMIC DNA]</scope>
    <source>
        <strain evidence="1 2">DSM 45533</strain>
    </source>
</reference>
<evidence type="ECO:0000313" key="2">
    <source>
        <dbReference type="Proteomes" id="UP000530928"/>
    </source>
</evidence>
<dbReference type="AlphaFoldDB" id="A0A7W0CLZ4"/>
<keyword evidence="2" id="KW-1185">Reference proteome</keyword>